<dbReference type="InterPro" id="IPR006569">
    <property type="entry name" value="CID_dom"/>
</dbReference>
<dbReference type="PANTHER" id="PTHR15921">
    <property type="entry name" value="PRE-MRNA CLEAVAGE COMPLEX II"/>
    <property type="match status" value="1"/>
</dbReference>
<sequence length="596" mass="65636">MYGNPQYGAGNQYGGPPPYQTPQQHHAAAPAPYYGGGAPSTSAYPMSAAPGPNLATDANAFAQMFKSHLASLTFNSKPIITNVTIIAQEYVQHMAVVVVQCLEEHILSCPPPYRLPALYALDSICKNIGPPYTSMLADRIVRIYMETYRIVDQGTKVRMEELLNTWRNAGTNGEPIFGGDAQWKIETQLYGRQGPPVGQRSTVEKIDRLLSMGAHDQIHNPQAFDAGRMDALSKLKTVVQTAPLSPEELTQIDSELASFDAEMRSKRQIRSPSVASRSPRPVAAPSAPALPPNLAGALANLANLGGIKSPQLHSAPQQPHHSQQQPAPAPNQANDLIKSLMLAGLLKAPVQQQTSQDDEYTRTIMSTNVTLTAAELSREPTTGPIEELCQRYLSRQCPQCANRYPPGDKGQAAMDAHRDWHFRQNQRVKDSAVRGQSRSWFSKLEQWIRGGYDDTLLPSREEANLHDEQGHAGPRLTAAQEEELRAASSKFVVADGDASCPICKEKFNSEWSEDEEEFIWRNAIKNGGKYYHATCHLSATTLSSNIERGRRADTPIEQSSDPIIRVKKEEGDRKRKESPSVGEAQESPNQKVKQES</sequence>
<dbReference type="Pfam" id="PF21936">
    <property type="entry name" value="Pcf11_C"/>
    <property type="match status" value="1"/>
</dbReference>
<feature type="compositionally biased region" description="Low complexity" evidence="1">
    <location>
        <begin position="270"/>
        <end position="288"/>
    </location>
</feature>
<organism evidence="3 4">
    <name type="scientific">Acaromyces ingoldii</name>
    <dbReference type="NCBI Taxonomy" id="215250"/>
    <lineage>
        <taxon>Eukaryota</taxon>
        <taxon>Fungi</taxon>
        <taxon>Dikarya</taxon>
        <taxon>Basidiomycota</taxon>
        <taxon>Ustilaginomycotina</taxon>
        <taxon>Exobasidiomycetes</taxon>
        <taxon>Exobasidiales</taxon>
        <taxon>Cryptobasidiaceae</taxon>
        <taxon>Acaromyces</taxon>
    </lineage>
</organism>
<feature type="compositionally biased region" description="Polar residues" evidence="1">
    <location>
        <begin position="586"/>
        <end position="596"/>
    </location>
</feature>
<dbReference type="InterPro" id="IPR045154">
    <property type="entry name" value="PCF11-like"/>
</dbReference>
<feature type="region of interest" description="Disordered" evidence="1">
    <location>
        <begin position="263"/>
        <end position="288"/>
    </location>
</feature>
<dbReference type="SMART" id="SM00582">
    <property type="entry name" value="RPR"/>
    <property type="match status" value="1"/>
</dbReference>
<dbReference type="PROSITE" id="PS51391">
    <property type="entry name" value="CID"/>
    <property type="match status" value="1"/>
</dbReference>
<dbReference type="Proteomes" id="UP000245768">
    <property type="component" value="Unassembled WGS sequence"/>
</dbReference>
<dbReference type="Pfam" id="PF04818">
    <property type="entry name" value="CID"/>
    <property type="match status" value="1"/>
</dbReference>
<dbReference type="FunCoup" id="A0A316YKA2">
    <property type="interactions" value="249"/>
</dbReference>
<dbReference type="InterPro" id="IPR054127">
    <property type="entry name" value="Pcf11_C"/>
</dbReference>
<dbReference type="CDD" id="cd16982">
    <property type="entry name" value="CID_Pcf11"/>
    <property type="match status" value="1"/>
</dbReference>
<gene>
    <name evidence="3" type="ORF">FA10DRAFT_267661</name>
</gene>
<dbReference type="SUPFAM" id="SSF48464">
    <property type="entry name" value="ENTH/VHS domain"/>
    <property type="match status" value="1"/>
</dbReference>
<proteinExistence type="predicted"/>
<dbReference type="STRING" id="215250.A0A316YKA2"/>
<dbReference type="GO" id="GO:0003729">
    <property type="term" value="F:mRNA binding"/>
    <property type="evidence" value="ECO:0007669"/>
    <property type="project" value="InterPro"/>
</dbReference>
<dbReference type="EMBL" id="KZ819637">
    <property type="protein sequence ID" value="PWN89058.1"/>
    <property type="molecule type" value="Genomic_DNA"/>
</dbReference>
<dbReference type="PANTHER" id="PTHR15921:SF3">
    <property type="entry name" value="PRE-MRNA CLEAVAGE COMPLEX 2 PROTEIN PCF11"/>
    <property type="match status" value="1"/>
</dbReference>
<dbReference type="OrthoDB" id="2129491at2759"/>
<feature type="region of interest" description="Disordered" evidence="1">
    <location>
        <begin position="11"/>
        <end position="32"/>
    </location>
</feature>
<name>A0A316YKA2_9BASI</name>
<feature type="region of interest" description="Disordered" evidence="1">
    <location>
        <begin position="546"/>
        <end position="596"/>
    </location>
</feature>
<feature type="region of interest" description="Disordered" evidence="1">
    <location>
        <begin position="307"/>
        <end position="331"/>
    </location>
</feature>
<accession>A0A316YKA2</accession>
<feature type="compositionally biased region" description="Basic and acidic residues" evidence="1">
    <location>
        <begin position="564"/>
        <end position="578"/>
    </location>
</feature>
<feature type="compositionally biased region" description="Low complexity" evidence="1">
    <location>
        <begin position="21"/>
        <end position="32"/>
    </location>
</feature>
<evidence type="ECO:0000259" key="2">
    <source>
        <dbReference type="PROSITE" id="PS51391"/>
    </source>
</evidence>
<evidence type="ECO:0000256" key="1">
    <source>
        <dbReference type="SAM" id="MobiDB-lite"/>
    </source>
</evidence>
<keyword evidence="4" id="KW-1185">Reference proteome</keyword>
<evidence type="ECO:0000313" key="3">
    <source>
        <dbReference type="EMBL" id="PWN89058.1"/>
    </source>
</evidence>
<evidence type="ECO:0000313" key="4">
    <source>
        <dbReference type="Proteomes" id="UP000245768"/>
    </source>
</evidence>
<dbReference type="InParanoid" id="A0A316YKA2"/>
<dbReference type="GO" id="GO:0006369">
    <property type="term" value="P:termination of RNA polymerase II transcription"/>
    <property type="evidence" value="ECO:0007669"/>
    <property type="project" value="InterPro"/>
</dbReference>
<feature type="domain" description="CID" evidence="2">
    <location>
        <begin position="57"/>
        <end position="193"/>
    </location>
</feature>
<feature type="compositionally biased region" description="Low complexity" evidence="1">
    <location>
        <begin position="307"/>
        <end position="326"/>
    </location>
</feature>
<dbReference type="Gene3D" id="1.25.40.90">
    <property type="match status" value="1"/>
</dbReference>
<dbReference type="GO" id="GO:0005737">
    <property type="term" value="C:cytoplasm"/>
    <property type="evidence" value="ECO:0007669"/>
    <property type="project" value="TreeGrafter"/>
</dbReference>
<dbReference type="GO" id="GO:0031124">
    <property type="term" value="P:mRNA 3'-end processing"/>
    <property type="evidence" value="ECO:0007669"/>
    <property type="project" value="InterPro"/>
</dbReference>
<dbReference type="FunFam" id="1.25.40.90:FF:000016">
    <property type="entry name" value="mRNA cleavage factor complex component Pcf11"/>
    <property type="match status" value="1"/>
</dbReference>
<dbReference type="RefSeq" id="XP_025376256.1">
    <property type="nucleotide sequence ID" value="XM_025521999.1"/>
</dbReference>
<dbReference type="InterPro" id="IPR047415">
    <property type="entry name" value="Pcf11_CID"/>
</dbReference>
<dbReference type="GO" id="GO:0000993">
    <property type="term" value="F:RNA polymerase II complex binding"/>
    <property type="evidence" value="ECO:0007669"/>
    <property type="project" value="InterPro"/>
</dbReference>
<dbReference type="AlphaFoldDB" id="A0A316YKA2"/>
<dbReference type="GO" id="GO:0005849">
    <property type="term" value="C:mRNA cleavage factor complex"/>
    <property type="evidence" value="ECO:0007669"/>
    <property type="project" value="TreeGrafter"/>
</dbReference>
<dbReference type="GeneID" id="37043915"/>
<protein>
    <recommendedName>
        <fullName evidence="2">CID domain-containing protein</fullName>
    </recommendedName>
</protein>
<reference evidence="3 4" key="1">
    <citation type="journal article" date="2018" name="Mol. Biol. Evol.">
        <title>Broad Genomic Sampling Reveals a Smut Pathogenic Ancestry of the Fungal Clade Ustilaginomycotina.</title>
        <authorList>
            <person name="Kijpornyongpan T."/>
            <person name="Mondo S.J."/>
            <person name="Barry K."/>
            <person name="Sandor L."/>
            <person name="Lee J."/>
            <person name="Lipzen A."/>
            <person name="Pangilinan J."/>
            <person name="LaButti K."/>
            <person name="Hainaut M."/>
            <person name="Henrissat B."/>
            <person name="Grigoriev I.V."/>
            <person name="Spatafora J.W."/>
            <person name="Aime M.C."/>
        </authorList>
    </citation>
    <scope>NUCLEOTIDE SEQUENCE [LARGE SCALE GENOMIC DNA]</scope>
    <source>
        <strain evidence="3 4">MCA 4198</strain>
    </source>
</reference>
<dbReference type="InterPro" id="IPR008942">
    <property type="entry name" value="ENTH_VHS"/>
</dbReference>